<dbReference type="Proteomes" id="UP000054843">
    <property type="component" value="Unassembled WGS sequence"/>
</dbReference>
<dbReference type="AlphaFoldDB" id="A0A0V1M382"/>
<sequence length="71" mass="8079">MPALFLDRQSRSWGVKLTAVDSNERVVPFQLLLPIFQLVTAQTSNPMVTAFHMTPLHLCPWPFSRKLDAIV</sequence>
<gene>
    <name evidence="1" type="ORF">T10_4205</name>
</gene>
<evidence type="ECO:0000313" key="1">
    <source>
        <dbReference type="EMBL" id="KRZ66042.1"/>
    </source>
</evidence>
<reference evidence="1 2" key="1">
    <citation type="submission" date="2015-01" db="EMBL/GenBank/DDBJ databases">
        <title>Evolution of Trichinella species and genotypes.</title>
        <authorList>
            <person name="Korhonen P.K."/>
            <person name="Edoardo P."/>
            <person name="Giuseppe L.R."/>
            <person name="Gasser R.B."/>
        </authorList>
    </citation>
    <scope>NUCLEOTIDE SEQUENCE [LARGE SCALE GENOMIC DNA]</scope>
    <source>
        <strain evidence="1">ISS1980</strain>
    </source>
</reference>
<comment type="caution">
    <text evidence="1">The sequence shown here is derived from an EMBL/GenBank/DDBJ whole genome shotgun (WGS) entry which is preliminary data.</text>
</comment>
<name>A0A0V1M382_9BILA</name>
<evidence type="ECO:0000313" key="2">
    <source>
        <dbReference type="Proteomes" id="UP000054843"/>
    </source>
</evidence>
<accession>A0A0V1M382</accession>
<protein>
    <submittedName>
        <fullName evidence="1">Uncharacterized protein</fullName>
    </submittedName>
</protein>
<proteinExistence type="predicted"/>
<keyword evidence="2" id="KW-1185">Reference proteome</keyword>
<dbReference type="EMBL" id="JYDO01000271">
    <property type="protein sequence ID" value="KRZ66042.1"/>
    <property type="molecule type" value="Genomic_DNA"/>
</dbReference>
<organism evidence="1 2">
    <name type="scientific">Trichinella papuae</name>
    <dbReference type="NCBI Taxonomy" id="268474"/>
    <lineage>
        <taxon>Eukaryota</taxon>
        <taxon>Metazoa</taxon>
        <taxon>Ecdysozoa</taxon>
        <taxon>Nematoda</taxon>
        <taxon>Enoplea</taxon>
        <taxon>Dorylaimia</taxon>
        <taxon>Trichinellida</taxon>
        <taxon>Trichinellidae</taxon>
        <taxon>Trichinella</taxon>
    </lineage>
</organism>